<dbReference type="OrthoDB" id="1555531at2759"/>
<evidence type="ECO:0000313" key="6">
    <source>
        <dbReference type="Proteomes" id="UP001140094"/>
    </source>
</evidence>
<gene>
    <name evidence="5" type="ORF">H4R20_006123</name>
</gene>
<sequence length="523" mass="54120">MPSTGSTAASLLPTAAATTATASLAKQVRATGRGAKPHVPSACTNCKRAHLACDLQRPCRRCVNTGKCDTCKDVQHKKRGRPRSKDKKMAAGGSTEKRHMETQMFQFSFSRTPAAAADADAAASPPEAAAAAGAAGSSASICSMPAASLNAATPMQPLSPTSSSPHNNSAPSSTIAPAAAPFDYDAPLTSAASTSSAGNNTLHGSTASAPAHAQQQQLPPLHTSDAAAGCTSYLFLTPGLLCLRLEEICRAGAGALLGHSLLSLINRSAMDFVSELDRARVLRIFESIRQRLSARLAHGPSRAYAHAVLGHPPPPVDPNTFQAVPVDRLLQRVCADICGDMRAHLQTAGGGYDLFDIHVFVGAVPKPPSAAAASTAAAELVFDEVYFVCRITKFDAFAATQAAPRQPYIAEPSVFGACCGIHSGIPETVAGERPHKRRCAPKEVPASDPLFLLGAAANGDLAAHCGRSVASSKQSSQPSSPMLTTPSPSLTATTLRSGALPPLSDLLRSINTTGNMHCSPSYH</sequence>
<comment type="caution">
    <text evidence="5">The sequence shown here is derived from an EMBL/GenBank/DDBJ whole genome shotgun (WGS) entry which is preliminary data.</text>
</comment>
<evidence type="ECO:0000259" key="4">
    <source>
        <dbReference type="PROSITE" id="PS50048"/>
    </source>
</evidence>
<feature type="domain" description="Zn(2)-C6 fungal-type" evidence="4">
    <location>
        <begin position="42"/>
        <end position="71"/>
    </location>
</feature>
<proteinExistence type="predicted"/>
<dbReference type="PANTHER" id="PTHR47659:SF4">
    <property type="entry name" value="ZN(II)2CYS6 TRANSCRIPTION FACTOR (EUROFUNG)"/>
    <property type="match status" value="1"/>
</dbReference>
<feature type="compositionally biased region" description="Low complexity" evidence="3">
    <location>
        <begin position="471"/>
        <end position="497"/>
    </location>
</feature>
<dbReference type="EMBL" id="JANBUO010002419">
    <property type="protein sequence ID" value="KAJ2794753.1"/>
    <property type="molecule type" value="Genomic_DNA"/>
</dbReference>
<keyword evidence="1" id="KW-0479">Metal-binding</keyword>
<reference evidence="5" key="1">
    <citation type="submission" date="2022-07" db="EMBL/GenBank/DDBJ databases">
        <title>Phylogenomic reconstructions and comparative analyses of Kickxellomycotina fungi.</title>
        <authorList>
            <person name="Reynolds N.K."/>
            <person name="Stajich J.E."/>
            <person name="Barry K."/>
            <person name="Grigoriev I.V."/>
            <person name="Crous P."/>
            <person name="Smith M.E."/>
        </authorList>
    </citation>
    <scope>NUCLEOTIDE SEQUENCE</scope>
    <source>
        <strain evidence="5">NRRL 1565</strain>
    </source>
</reference>
<organism evidence="5 6">
    <name type="scientific">Coemansia guatemalensis</name>
    <dbReference type="NCBI Taxonomy" id="2761395"/>
    <lineage>
        <taxon>Eukaryota</taxon>
        <taxon>Fungi</taxon>
        <taxon>Fungi incertae sedis</taxon>
        <taxon>Zoopagomycota</taxon>
        <taxon>Kickxellomycotina</taxon>
        <taxon>Kickxellomycetes</taxon>
        <taxon>Kickxellales</taxon>
        <taxon>Kickxellaceae</taxon>
        <taxon>Coemansia</taxon>
    </lineage>
</organism>
<evidence type="ECO:0000256" key="1">
    <source>
        <dbReference type="ARBA" id="ARBA00022723"/>
    </source>
</evidence>
<evidence type="ECO:0000256" key="3">
    <source>
        <dbReference type="SAM" id="MobiDB-lite"/>
    </source>
</evidence>
<name>A0A9W8HP52_9FUNG</name>
<protein>
    <recommendedName>
        <fullName evidence="4">Zn(2)-C6 fungal-type domain-containing protein</fullName>
    </recommendedName>
</protein>
<dbReference type="PROSITE" id="PS00463">
    <property type="entry name" value="ZN2_CY6_FUNGAL_1"/>
    <property type="match status" value="1"/>
</dbReference>
<dbReference type="PROSITE" id="PS50048">
    <property type="entry name" value="ZN2_CY6_FUNGAL_2"/>
    <property type="match status" value="1"/>
</dbReference>
<feature type="compositionally biased region" description="Low complexity" evidence="3">
    <location>
        <begin position="205"/>
        <end position="220"/>
    </location>
</feature>
<feature type="region of interest" description="Disordered" evidence="3">
    <location>
        <begin position="153"/>
        <end position="176"/>
    </location>
</feature>
<dbReference type="InterPro" id="IPR001138">
    <property type="entry name" value="Zn2Cys6_DnaBD"/>
</dbReference>
<dbReference type="PANTHER" id="PTHR47659">
    <property type="entry name" value="ZN(II)2CYS6 TRANSCRIPTION FACTOR (EUROFUNG)-RELATED"/>
    <property type="match status" value="1"/>
</dbReference>
<feature type="compositionally biased region" description="Low complexity" evidence="3">
    <location>
        <begin position="158"/>
        <end position="176"/>
    </location>
</feature>
<evidence type="ECO:0000256" key="2">
    <source>
        <dbReference type="ARBA" id="ARBA00023242"/>
    </source>
</evidence>
<feature type="region of interest" description="Disordered" evidence="3">
    <location>
        <begin position="469"/>
        <end position="497"/>
    </location>
</feature>
<keyword evidence="2" id="KW-0539">Nucleus</keyword>
<dbReference type="GO" id="GO:0000981">
    <property type="term" value="F:DNA-binding transcription factor activity, RNA polymerase II-specific"/>
    <property type="evidence" value="ECO:0007669"/>
    <property type="project" value="InterPro"/>
</dbReference>
<evidence type="ECO:0000313" key="5">
    <source>
        <dbReference type="EMBL" id="KAJ2794753.1"/>
    </source>
</evidence>
<dbReference type="InterPro" id="IPR050335">
    <property type="entry name" value="ERT1_acuK_gluconeogen_tf"/>
</dbReference>
<dbReference type="AlphaFoldDB" id="A0A9W8HP52"/>
<feature type="compositionally biased region" description="Basic residues" evidence="3">
    <location>
        <begin position="75"/>
        <end position="86"/>
    </location>
</feature>
<dbReference type="GO" id="GO:0008270">
    <property type="term" value="F:zinc ion binding"/>
    <property type="evidence" value="ECO:0007669"/>
    <property type="project" value="InterPro"/>
</dbReference>
<feature type="region of interest" description="Disordered" evidence="3">
    <location>
        <begin position="190"/>
        <end position="220"/>
    </location>
</feature>
<feature type="region of interest" description="Disordered" evidence="3">
    <location>
        <begin position="73"/>
        <end position="99"/>
    </location>
</feature>
<keyword evidence="6" id="KW-1185">Reference proteome</keyword>
<accession>A0A9W8HP52</accession>
<dbReference type="Proteomes" id="UP001140094">
    <property type="component" value="Unassembled WGS sequence"/>
</dbReference>